<sequence>MLEERDWRLARIRKAMEASGMEGLLAYAPGWRRENVRYLTGARLRGSLTVTYLPHSGTATAFTQNLQDAQSIAEQGWVEDVRPLSFPDCQEIVHRLTEGGAPTKLGVAYLELMPSLLLTAIQQALPHTEIVSATKLMTKVRLAKSDWELEQIRRAGVICSAGWKTFVEALKPGVMEYEVVAAVEAEMKSLGAEDNFMLFASGKTEVMGMTPPGNRRLQFGDMVRTELTPQLSGYWAQLCRSAVIGPPSEGQLRSFELFKEALEAGLAAVRVGATGHDIARAENDVFRKYGYGEYCTSQYTRVRGHGHGLYLDEVPMIVEGDETELEENSVVIVHPNTYTPLAGYHVLGDPVVVKGDGYELLTSTERVLFTAAV</sequence>
<dbReference type="eggNOG" id="COG0006">
    <property type="taxonomic scope" value="Bacteria"/>
</dbReference>
<dbReference type="KEGG" id="aaco:K1I37_07315"/>
<proteinExistence type="predicted"/>
<dbReference type="RefSeq" id="WP_021297633.1">
    <property type="nucleotide sequence ID" value="NZ_AURB01000156.1"/>
</dbReference>
<organism evidence="3 4">
    <name type="scientific">Alicyclobacillus acidoterrestris (strain ATCC 49025 / DSM 3922 / CIP 106132 / NCIMB 13137 / GD3B)</name>
    <dbReference type="NCBI Taxonomy" id="1356854"/>
    <lineage>
        <taxon>Bacteria</taxon>
        <taxon>Bacillati</taxon>
        <taxon>Bacillota</taxon>
        <taxon>Bacilli</taxon>
        <taxon>Bacillales</taxon>
        <taxon>Alicyclobacillaceae</taxon>
        <taxon>Alicyclobacillus</taxon>
    </lineage>
</organism>
<accession>A0A9E6ZNH2</accession>
<dbReference type="PANTHER" id="PTHR46112">
    <property type="entry name" value="AMINOPEPTIDASE"/>
    <property type="match status" value="1"/>
</dbReference>
<keyword evidence="4" id="KW-1185">Reference proteome</keyword>
<dbReference type="PANTHER" id="PTHR46112:SF2">
    <property type="entry name" value="XAA-PRO AMINOPEPTIDASE P-RELATED"/>
    <property type="match status" value="1"/>
</dbReference>
<protein>
    <submittedName>
        <fullName evidence="3">Xaa-Pro peptidase family protein</fullName>
    </submittedName>
</protein>
<dbReference type="AlphaFoldDB" id="T0BI18"/>
<accession>T0BI18</accession>
<dbReference type="STRING" id="1356854.N007_12880"/>
<dbReference type="Pfam" id="PF00557">
    <property type="entry name" value="Peptidase_M24"/>
    <property type="match status" value="1"/>
</dbReference>
<feature type="domain" description="Creatinase N-terminal" evidence="2">
    <location>
        <begin position="8"/>
        <end position="142"/>
    </location>
</feature>
<dbReference type="InterPro" id="IPR000994">
    <property type="entry name" value="Pept_M24"/>
</dbReference>
<evidence type="ECO:0000313" key="3">
    <source>
        <dbReference type="EMBL" id="UNO50276.1"/>
    </source>
</evidence>
<dbReference type="OrthoDB" id="9806388at2"/>
<dbReference type="InterPro" id="IPR029149">
    <property type="entry name" value="Creatin/AminoP/Spt16_N"/>
</dbReference>
<dbReference type="Gene3D" id="3.90.230.10">
    <property type="entry name" value="Creatinase/methionine aminopeptidase superfamily"/>
    <property type="match status" value="1"/>
</dbReference>
<gene>
    <name evidence="3" type="ORF">K1I37_07315</name>
</gene>
<dbReference type="SUPFAM" id="SSF53092">
    <property type="entry name" value="Creatinase/prolidase N-terminal domain"/>
    <property type="match status" value="1"/>
</dbReference>
<dbReference type="InterPro" id="IPR036005">
    <property type="entry name" value="Creatinase/aminopeptidase-like"/>
</dbReference>
<dbReference type="InterPro" id="IPR050659">
    <property type="entry name" value="Peptidase_M24B"/>
</dbReference>
<evidence type="ECO:0000259" key="2">
    <source>
        <dbReference type="Pfam" id="PF01321"/>
    </source>
</evidence>
<dbReference type="EMBL" id="CP080467">
    <property type="protein sequence ID" value="UNO50276.1"/>
    <property type="molecule type" value="Genomic_DNA"/>
</dbReference>
<reference evidence="4" key="1">
    <citation type="journal article" date="2022" name="G3 (Bethesda)">
        <title>Unveiling the complete genome sequence of Alicyclobacillus acidoterrestris DSM 3922T, a taint-producing strain.</title>
        <authorList>
            <person name="Leonardo I.C."/>
            <person name="Barreto Crespo M.T."/>
            <person name="Gaspar F.B."/>
        </authorList>
    </citation>
    <scope>NUCLEOTIDE SEQUENCE [LARGE SCALE GENOMIC DNA]</scope>
    <source>
        <strain evidence="4">DSM 3922</strain>
    </source>
</reference>
<dbReference type="Gene3D" id="3.40.350.10">
    <property type="entry name" value="Creatinase/prolidase N-terminal domain"/>
    <property type="match status" value="1"/>
</dbReference>
<dbReference type="Pfam" id="PF01321">
    <property type="entry name" value="Creatinase_N"/>
    <property type="match status" value="1"/>
</dbReference>
<evidence type="ECO:0000259" key="1">
    <source>
        <dbReference type="Pfam" id="PF00557"/>
    </source>
</evidence>
<dbReference type="Proteomes" id="UP000829401">
    <property type="component" value="Chromosome"/>
</dbReference>
<dbReference type="SUPFAM" id="SSF55920">
    <property type="entry name" value="Creatinase/aminopeptidase"/>
    <property type="match status" value="1"/>
</dbReference>
<evidence type="ECO:0000313" key="4">
    <source>
        <dbReference type="Proteomes" id="UP000829401"/>
    </source>
</evidence>
<dbReference type="InterPro" id="IPR000587">
    <property type="entry name" value="Creatinase_N"/>
</dbReference>
<feature type="domain" description="Peptidase M24" evidence="1">
    <location>
        <begin position="150"/>
        <end position="343"/>
    </location>
</feature>
<name>T0BI18_ALIAG</name>
<dbReference type="CDD" id="cd01066">
    <property type="entry name" value="APP_MetAP"/>
    <property type="match status" value="1"/>
</dbReference>